<proteinExistence type="predicted"/>
<accession>A0ABY4I423</accession>
<reference evidence="1 2" key="1">
    <citation type="submission" date="2022-04" db="EMBL/GenBank/DDBJ databases">
        <title>The arsenic-methylating capacity of Chitinophaga filiformis YT5 during chitin decomposition.</title>
        <authorList>
            <person name="Chen G."/>
            <person name="Liang Y."/>
        </authorList>
    </citation>
    <scope>NUCLEOTIDE SEQUENCE [LARGE SCALE GENOMIC DNA]</scope>
    <source>
        <strain evidence="1 2">YT5</strain>
    </source>
</reference>
<name>A0ABY4I423_CHIFI</name>
<sequence length="410" mass="48448">MAIELSHLNLNSRICWMKMYRSYTLEKAFWAILLLLAMAGCNSSYSFPDPIFKDTAPASYTTEIYVTSDSLYFPLDENTYNDIKSFNLFAEHGTEYISFYDRRSEAIVIYEFASRKIIRHISLKNIFKQQRAYKTSVFVKTFDSIFMTNQMTLYQLDGKGRIKRKIDFLEEPRYEWAYFDNVVPPVFKDGYLYTGIRPYVNGVSFKALRQWRVLYAFDLVRGEASLHYLLPKNYRENLYGDNFLAYNYCLNDRGNFVFNFPADTNIYETDLRETHFAYKAKSAFQANPITPVSKELLETDKGSLEYAFRHAYSSIYFDPYSKRYWRISKQKINLEEYKNRQRKLSIIILDEAMNVIGESELNEPIVINSIFFTPDGAIYARVEPQNEYAIKYIRLRYRERVHEPGKTGNT</sequence>
<gene>
    <name evidence="1" type="ORF">MYF79_04875</name>
</gene>
<dbReference type="Pfam" id="PF13970">
    <property type="entry name" value="DUF4221"/>
    <property type="match status" value="1"/>
</dbReference>
<evidence type="ECO:0000313" key="1">
    <source>
        <dbReference type="EMBL" id="UPK70630.1"/>
    </source>
</evidence>
<keyword evidence="2" id="KW-1185">Reference proteome</keyword>
<dbReference type="Proteomes" id="UP000830198">
    <property type="component" value="Chromosome"/>
</dbReference>
<evidence type="ECO:0000313" key="2">
    <source>
        <dbReference type="Proteomes" id="UP000830198"/>
    </source>
</evidence>
<dbReference type="InterPro" id="IPR025316">
    <property type="entry name" value="DUF4221"/>
</dbReference>
<protein>
    <submittedName>
        <fullName evidence="1">DUF4221 domain-containing protein</fullName>
    </submittedName>
</protein>
<organism evidence="1 2">
    <name type="scientific">Chitinophaga filiformis</name>
    <name type="common">Myxococcus filiformis</name>
    <name type="synonym">Flexibacter filiformis</name>
    <dbReference type="NCBI Taxonomy" id="104663"/>
    <lineage>
        <taxon>Bacteria</taxon>
        <taxon>Pseudomonadati</taxon>
        <taxon>Bacteroidota</taxon>
        <taxon>Chitinophagia</taxon>
        <taxon>Chitinophagales</taxon>
        <taxon>Chitinophagaceae</taxon>
        <taxon>Chitinophaga</taxon>
    </lineage>
</organism>
<dbReference type="RefSeq" id="WP_247812811.1">
    <property type="nucleotide sequence ID" value="NZ_CP095855.1"/>
</dbReference>
<dbReference type="EMBL" id="CP095855">
    <property type="protein sequence ID" value="UPK70630.1"/>
    <property type="molecule type" value="Genomic_DNA"/>
</dbReference>